<evidence type="ECO:0000313" key="1">
    <source>
        <dbReference type="EMBL" id="HGS04266.1"/>
    </source>
</evidence>
<accession>A0A7V4G6T2</accession>
<dbReference type="AlphaFoldDB" id="A0A7V4G6T2"/>
<dbReference type="Pfam" id="PF22091">
    <property type="entry name" value="DUF6941"/>
    <property type="match status" value="1"/>
</dbReference>
<dbReference type="EMBL" id="DSXI01000043">
    <property type="protein sequence ID" value="HGS04266.1"/>
    <property type="molecule type" value="Genomic_DNA"/>
</dbReference>
<proteinExistence type="predicted"/>
<name>A0A7V4G6T2_9BACT</name>
<comment type="caution">
    <text evidence="1">The sequence shown here is derived from an EMBL/GenBank/DDBJ whole genome shotgun (WGS) entry which is preliminary data.</text>
</comment>
<gene>
    <name evidence="1" type="ORF">ENT08_00730</name>
</gene>
<sequence length="138" mass="15874">MAHMEFFIVSEEVSVDQQTNRLSLFNVIEQIMAADFPFSLLPCVAVSLWVAEQDDYKIDFQCTLRIISPGSENREFPINFKFLSRRHRVIHRIHGVPINEPGLLRFEILLNGQYQACHEVDVGRIDPANLIPPVQDPN</sequence>
<reference evidence="1" key="1">
    <citation type="journal article" date="2020" name="mSystems">
        <title>Genome- and Community-Level Interaction Insights into Carbon Utilization and Element Cycling Functions of Hydrothermarchaeota in Hydrothermal Sediment.</title>
        <authorList>
            <person name="Zhou Z."/>
            <person name="Liu Y."/>
            <person name="Xu W."/>
            <person name="Pan J."/>
            <person name="Luo Z.H."/>
            <person name="Li M."/>
        </authorList>
    </citation>
    <scope>NUCLEOTIDE SEQUENCE [LARGE SCALE GENOMIC DNA]</scope>
    <source>
        <strain evidence="1">SpSt-548</strain>
    </source>
</reference>
<organism evidence="1">
    <name type="scientific">Desulfobacca acetoxidans</name>
    <dbReference type="NCBI Taxonomy" id="60893"/>
    <lineage>
        <taxon>Bacteria</taxon>
        <taxon>Pseudomonadati</taxon>
        <taxon>Thermodesulfobacteriota</taxon>
        <taxon>Desulfobaccia</taxon>
        <taxon>Desulfobaccales</taxon>
        <taxon>Desulfobaccaceae</taxon>
        <taxon>Desulfobacca</taxon>
    </lineage>
</organism>
<protein>
    <submittedName>
        <fullName evidence="1">Uncharacterized protein</fullName>
    </submittedName>
</protein>
<dbReference type="InterPro" id="IPR054221">
    <property type="entry name" value="DUF6941"/>
</dbReference>